<proteinExistence type="inferred from homology"/>
<dbReference type="Pfam" id="PF03401">
    <property type="entry name" value="TctC"/>
    <property type="match status" value="1"/>
</dbReference>
<keyword evidence="4" id="KW-1185">Reference proteome</keyword>
<comment type="similarity">
    <text evidence="1">Belongs to the UPF0065 (bug) family.</text>
</comment>
<protein>
    <submittedName>
        <fullName evidence="3">Tripartite tricarboxylate transporter substrate binding protein</fullName>
    </submittedName>
</protein>
<dbReference type="Proteomes" id="UP000403266">
    <property type="component" value="Unassembled WGS sequence"/>
</dbReference>
<dbReference type="EMBL" id="VOSK01000036">
    <property type="protein sequence ID" value="MPR25964.1"/>
    <property type="molecule type" value="Genomic_DNA"/>
</dbReference>
<dbReference type="PIRSF" id="PIRSF017082">
    <property type="entry name" value="YflP"/>
    <property type="match status" value="1"/>
</dbReference>
<gene>
    <name evidence="3" type="ORF">FS320_12190</name>
</gene>
<dbReference type="AlphaFoldDB" id="A0A5N7MIH9"/>
<evidence type="ECO:0000313" key="4">
    <source>
        <dbReference type="Proteomes" id="UP000403266"/>
    </source>
</evidence>
<dbReference type="Gene3D" id="3.40.190.150">
    <property type="entry name" value="Bordetella uptake gene, domain 1"/>
    <property type="match status" value="1"/>
</dbReference>
<feature type="chain" id="PRO_5030135458" evidence="2">
    <location>
        <begin position="21"/>
        <end position="318"/>
    </location>
</feature>
<dbReference type="SUPFAM" id="SSF53850">
    <property type="entry name" value="Periplasmic binding protein-like II"/>
    <property type="match status" value="1"/>
</dbReference>
<accession>A0A5N7MIH9</accession>
<dbReference type="PANTHER" id="PTHR42928:SF5">
    <property type="entry name" value="BLR1237 PROTEIN"/>
    <property type="match status" value="1"/>
</dbReference>
<dbReference type="InterPro" id="IPR042100">
    <property type="entry name" value="Bug_dom1"/>
</dbReference>
<comment type="caution">
    <text evidence="3">The sequence shown here is derived from an EMBL/GenBank/DDBJ whole genome shotgun (WGS) entry which is preliminary data.</text>
</comment>
<evidence type="ECO:0000256" key="2">
    <source>
        <dbReference type="SAM" id="SignalP"/>
    </source>
</evidence>
<dbReference type="OrthoDB" id="7243230at2"/>
<dbReference type="CDD" id="cd07012">
    <property type="entry name" value="PBP2_Bug_TTT"/>
    <property type="match status" value="1"/>
</dbReference>
<name>A0A5N7MIH9_9HYPH</name>
<evidence type="ECO:0000256" key="1">
    <source>
        <dbReference type="ARBA" id="ARBA00006987"/>
    </source>
</evidence>
<dbReference type="Gene3D" id="3.40.190.10">
    <property type="entry name" value="Periplasmic binding protein-like II"/>
    <property type="match status" value="1"/>
</dbReference>
<dbReference type="InterPro" id="IPR005064">
    <property type="entry name" value="BUG"/>
</dbReference>
<evidence type="ECO:0000313" key="3">
    <source>
        <dbReference type="EMBL" id="MPR25964.1"/>
    </source>
</evidence>
<feature type="signal peptide" evidence="2">
    <location>
        <begin position="1"/>
        <end position="20"/>
    </location>
</feature>
<reference evidence="3 4" key="1">
    <citation type="journal article" date="2019" name="Syst. Appl. Microbiol.">
        <title>Microvirga tunisiensis sp. nov., a root nodule symbiotic bacterium isolated from Lupinus micranthus and L. luteus grown in Northern Tunisia.</title>
        <authorList>
            <person name="Msaddak A."/>
            <person name="Rejili M."/>
            <person name="Duran D."/>
            <person name="Mars M."/>
            <person name="Palacios J.M."/>
            <person name="Ruiz-Argueso T."/>
            <person name="Rey L."/>
            <person name="Imperial J."/>
        </authorList>
    </citation>
    <scope>NUCLEOTIDE SEQUENCE [LARGE SCALE GENOMIC DNA]</scope>
    <source>
        <strain evidence="3 4">Lmie10</strain>
    </source>
</reference>
<dbReference type="PANTHER" id="PTHR42928">
    <property type="entry name" value="TRICARBOXYLATE-BINDING PROTEIN"/>
    <property type="match status" value="1"/>
</dbReference>
<dbReference type="RefSeq" id="WP_152711829.1">
    <property type="nucleotide sequence ID" value="NZ_VOSJ01000064.1"/>
</dbReference>
<keyword evidence="2" id="KW-0732">Signal</keyword>
<sequence>MLKSLVVISAMLASVPAAFAQGFPSEKPIKIVVPFNPGGLTDLLGRITADFLQKRLGQAVVVENRPGASGAVAADYVAKAPPDGYTLMLTAADLAVLPAVRNNLPYSLEDFTYLTRFWTAGTMIVVGPNSPVSSMKDLADEMKKNPGRVRYATTGVASLNHLGTAKLLSAIGVRAVHIPYTGQGPIQTDLLGGVVDFYTGASVPFPNNLKVLAPAGTTRNPAFPNLPTLKELGYENATYDAWFGVIAPAHLPEPIAAKLNDELRAVFTDPQAIAKFRDAAKQEPDKDLLVGEAFHKHVIEQTSLWKSVAEKENITVQQ</sequence>
<organism evidence="3 4">
    <name type="scientific">Microvirga tunisiensis</name>
    <dbReference type="NCBI Taxonomy" id="2108360"/>
    <lineage>
        <taxon>Bacteria</taxon>
        <taxon>Pseudomonadati</taxon>
        <taxon>Pseudomonadota</taxon>
        <taxon>Alphaproteobacteria</taxon>
        <taxon>Hyphomicrobiales</taxon>
        <taxon>Methylobacteriaceae</taxon>
        <taxon>Microvirga</taxon>
    </lineage>
</organism>